<dbReference type="PROSITE" id="PS50075">
    <property type="entry name" value="CARRIER"/>
    <property type="match status" value="1"/>
</dbReference>
<dbReference type="NCBIfam" id="TIGR01746">
    <property type="entry name" value="Thioester-redct"/>
    <property type="match status" value="1"/>
</dbReference>
<proteinExistence type="predicted"/>
<dbReference type="Gene3D" id="3.40.50.720">
    <property type="entry name" value="NAD(P)-binding Rossmann-like Domain"/>
    <property type="match status" value="1"/>
</dbReference>
<dbReference type="EMBL" id="BAABDD010000008">
    <property type="protein sequence ID" value="GAA3742748.1"/>
    <property type="molecule type" value="Genomic_DNA"/>
</dbReference>
<keyword evidence="1" id="KW-0596">Phosphopantetheine</keyword>
<dbReference type="Pfam" id="PF00550">
    <property type="entry name" value="PP-binding"/>
    <property type="match status" value="1"/>
</dbReference>
<dbReference type="Proteomes" id="UP001500908">
    <property type="component" value="Unassembled WGS sequence"/>
</dbReference>
<name>A0ABP7FLY8_9ACTN</name>
<evidence type="ECO:0000256" key="1">
    <source>
        <dbReference type="ARBA" id="ARBA00022450"/>
    </source>
</evidence>
<evidence type="ECO:0000313" key="6">
    <source>
        <dbReference type="EMBL" id="GAA3742748.1"/>
    </source>
</evidence>
<dbReference type="InterPro" id="IPR013120">
    <property type="entry name" value="FAR_NAD-bd"/>
</dbReference>
<protein>
    <submittedName>
        <fullName evidence="6">Carboxylic acid reductase</fullName>
    </submittedName>
</protein>
<dbReference type="SUPFAM" id="SSF51735">
    <property type="entry name" value="NAD(P)-binding Rossmann-fold domains"/>
    <property type="match status" value="1"/>
</dbReference>
<dbReference type="Pfam" id="PF23562">
    <property type="entry name" value="AMP-binding_C_3"/>
    <property type="match status" value="1"/>
</dbReference>
<dbReference type="InterPro" id="IPR010080">
    <property type="entry name" value="Thioester_reductase-like_dom"/>
</dbReference>
<dbReference type="InterPro" id="IPR000873">
    <property type="entry name" value="AMP-dep_synth/lig_dom"/>
</dbReference>
<evidence type="ECO:0000256" key="4">
    <source>
        <dbReference type="ARBA" id="ARBA00022840"/>
    </source>
</evidence>
<keyword evidence="7" id="KW-1185">Reference proteome</keyword>
<dbReference type="InterPro" id="IPR036736">
    <property type="entry name" value="ACP-like_sf"/>
</dbReference>
<dbReference type="Pfam" id="PF00501">
    <property type="entry name" value="AMP-binding"/>
    <property type="match status" value="1"/>
</dbReference>
<keyword evidence="3" id="KW-0547">Nucleotide-binding</keyword>
<dbReference type="InterPro" id="IPR042099">
    <property type="entry name" value="ANL_N_sf"/>
</dbReference>
<keyword evidence="4" id="KW-0067">ATP-binding</keyword>
<dbReference type="InterPro" id="IPR009081">
    <property type="entry name" value="PP-bd_ACP"/>
</dbReference>
<accession>A0ABP7FLY8</accession>
<feature type="domain" description="Carrier" evidence="5">
    <location>
        <begin position="612"/>
        <end position="689"/>
    </location>
</feature>
<dbReference type="InterPro" id="IPR046407">
    <property type="entry name" value="CAR"/>
</dbReference>
<evidence type="ECO:0000256" key="2">
    <source>
        <dbReference type="ARBA" id="ARBA00022553"/>
    </source>
</evidence>
<gene>
    <name evidence="6" type="ORF">GCM10022402_23060</name>
</gene>
<dbReference type="CDD" id="cd05235">
    <property type="entry name" value="SDR_e1"/>
    <property type="match status" value="1"/>
</dbReference>
<dbReference type="Pfam" id="PF07993">
    <property type="entry name" value="NAD_binding_4"/>
    <property type="match status" value="1"/>
</dbReference>
<keyword evidence="2" id="KW-0597">Phosphoprotein</keyword>
<dbReference type="CDD" id="cd17632">
    <property type="entry name" value="AFD_CAR-like"/>
    <property type="match status" value="1"/>
</dbReference>
<dbReference type="SMART" id="SM00823">
    <property type="entry name" value="PKS_PP"/>
    <property type="match status" value="1"/>
</dbReference>
<dbReference type="RefSeq" id="WP_344970728.1">
    <property type="nucleotide sequence ID" value="NZ_BAABDD010000008.1"/>
</dbReference>
<evidence type="ECO:0000259" key="5">
    <source>
        <dbReference type="PROSITE" id="PS50075"/>
    </source>
</evidence>
<dbReference type="InterPro" id="IPR036291">
    <property type="entry name" value="NAD(P)-bd_dom_sf"/>
</dbReference>
<dbReference type="Gene3D" id="3.40.50.12780">
    <property type="entry name" value="N-terminal domain of ligase-like"/>
    <property type="match status" value="1"/>
</dbReference>
<sequence>MRLSQIMATIMERYADRIAFGERAKTFTRDSTTGRVSINLLPHYETTSYRELWKRVRAVANEWHHEPKRALRPGERVAIIGFTSGDYTTLDLACIHLGAVSVPLQTSSPLPQLESITDETAPSILASSLEHLDTAAELAVKGSSVRRLVVFDYYPQVEDQREKYDSAREYLARAGRDVSIDSLSEIVERGATLPEAPLFTPADDDDPLAMLIYTSGSTGTPKGAMYTERLAAGMWGGSWSKLFSEEHAVNINYMPMSHVAGHSSLKNTMARGGASYFTANSDLSTLFEDISLVRPTELSLIPRVCEMLFQRYQRELHRREMDGADRDTVDAEVKAEMRQELLGGRVGWASSSSAPLSAELHEFIESLLDLELHIVYGSTEAAGVMVDGELIRPPVVEYRLDDVPELGYYRTDSPYPRGELLLKTDSIIPGYYRHPELTEELFDADGYYKTGDIVAEVRPERFAVVDRRKNVLKLSQGEFVAVSRLESIFASSPLVQQIFVYGNSERSYLLAVVVPPPATIEKFVGKEEELKQALSTSFQEVAKENGLNSYEIPRDFLIETEPFSKENGLLSDHRKLLRPQLTERYAESLERLYADITARENDELRELRRTGRERPTLETVQRAAQALLAGSTSEIGPTSRFRDLGGDSLSAVSFSELLNEIFEIPVPVDVVISPANDLQQLANYIDEKRSSGTKRPSMASVHGQDSTEAYAGHLTLDKFLDSATIAGAHALPRTAGAPQTVLLTGASGYLGRFLCLEWLERLSQTGGKLICVVRGKDAEAAEARLDEAFASGDEDLVRTFRDAASGHLEVLAGDISAPQLGLDDSTWQRLSKEVDLIVHAGALVNHVLPYNHLFDANVVGTAELIRLAMTSRIKQFTYISSVAVATSRPGQPAVDEDSDIRDAIPVQRIDDDAYASGYATSKWAGEVLLREAHDECGLPVTTFRSSMILAHSRYSGQLNVPDMFSRLLFSIIATGIAPRSFYRSEDDTTAERAHYDGLPVDFNSSAIVTLGGGGAPGYQTFNLVNPHDDGISLDTFVDWLNDAGYGIKRIDDYGDWLARFEAAMRAMPDEQRQYSALPLLHSYKHPEAAIRGSAIPSERFHAAVQAAGIGPTKDIPRLSAGLIEKYADDLKKLV</sequence>
<evidence type="ECO:0000313" key="7">
    <source>
        <dbReference type="Proteomes" id="UP001500908"/>
    </source>
</evidence>
<dbReference type="PANTHER" id="PTHR43272">
    <property type="entry name" value="LONG-CHAIN-FATTY-ACID--COA LIGASE"/>
    <property type="match status" value="1"/>
</dbReference>
<evidence type="ECO:0000256" key="3">
    <source>
        <dbReference type="ARBA" id="ARBA00022741"/>
    </source>
</evidence>
<dbReference type="SUPFAM" id="SSF47336">
    <property type="entry name" value="ACP-like"/>
    <property type="match status" value="1"/>
</dbReference>
<dbReference type="Gene3D" id="1.10.1200.10">
    <property type="entry name" value="ACP-like"/>
    <property type="match status" value="1"/>
</dbReference>
<dbReference type="InterPro" id="IPR020806">
    <property type="entry name" value="PKS_PP-bd"/>
</dbReference>
<dbReference type="SUPFAM" id="SSF56801">
    <property type="entry name" value="Acetyl-CoA synthetase-like"/>
    <property type="match status" value="1"/>
</dbReference>
<dbReference type="PANTHER" id="PTHR43272:SF33">
    <property type="entry name" value="AMP-BINDING DOMAIN-CONTAINING PROTEIN-RELATED"/>
    <property type="match status" value="1"/>
</dbReference>
<organism evidence="6 7">
    <name type="scientific">Salinactinospora qingdaonensis</name>
    <dbReference type="NCBI Taxonomy" id="702744"/>
    <lineage>
        <taxon>Bacteria</taxon>
        <taxon>Bacillati</taxon>
        <taxon>Actinomycetota</taxon>
        <taxon>Actinomycetes</taxon>
        <taxon>Streptosporangiales</taxon>
        <taxon>Nocardiopsidaceae</taxon>
        <taxon>Salinactinospora</taxon>
    </lineage>
</organism>
<dbReference type="InterPro" id="IPR020845">
    <property type="entry name" value="AMP-binding_CS"/>
</dbReference>
<reference evidence="7" key="1">
    <citation type="journal article" date="2019" name="Int. J. Syst. Evol. Microbiol.">
        <title>The Global Catalogue of Microorganisms (GCM) 10K type strain sequencing project: providing services to taxonomists for standard genome sequencing and annotation.</title>
        <authorList>
            <consortium name="The Broad Institute Genomics Platform"/>
            <consortium name="The Broad Institute Genome Sequencing Center for Infectious Disease"/>
            <person name="Wu L."/>
            <person name="Ma J."/>
        </authorList>
    </citation>
    <scope>NUCLEOTIDE SEQUENCE [LARGE SCALE GENOMIC DNA]</scope>
    <source>
        <strain evidence="7">JCM 17137</strain>
    </source>
</reference>
<dbReference type="NCBIfam" id="NF041592">
    <property type="entry name" value="carboxyl_red"/>
    <property type="match status" value="1"/>
</dbReference>
<comment type="caution">
    <text evidence="6">The sequence shown here is derived from an EMBL/GenBank/DDBJ whole genome shotgun (WGS) entry which is preliminary data.</text>
</comment>
<dbReference type="PROSITE" id="PS00455">
    <property type="entry name" value="AMP_BINDING"/>
    <property type="match status" value="1"/>
</dbReference>